<keyword evidence="1" id="KW-0175">Coiled coil</keyword>
<evidence type="ECO:0000256" key="2">
    <source>
        <dbReference type="SAM" id="MobiDB-lite"/>
    </source>
</evidence>
<evidence type="ECO:0000313" key="4">
    <source>
        <dbReference type="Proteomes" id="UP000789595"/>
    </source>
</evidence>
<proteinExistence type="predicted"/>
<dbReference type="EMBL" id="CAKKNE010000006">
    <property type="protein sequence ID" value="CAH0378439.1"/>
    <property type="molecule type" value="Genomic_DNA"/>
</dbReference>
<comment type="caution">
    <text evidence="3">The sequence shown here is derived from an EMBL/GenBank/DDBJ whole genome shotgun (WGS) entry which is preliminary data.</text>
</comment>
<protein>
    <submittedName>
        <fullName evidence="3">Uncharacterized protein</fullName>
    </submittedName>
</protein>
<keyword evidence="4" id="KW-1185">Reference proteome</keyword>
<feature type="coiled-coil region" evidence="1">
    <location>
        <begin position="47"/>
        <end position="74"/>
    </location>
</feature>
<gene>
    <name evidence="3" type="ORF">PECAL_6P00240</name>
</gene>
<reference evidence="3" key="1">
    <citation type="submission" date="2021-11" db="EMBL/GenBank/DDBJ databases">
        <authorList>
            <consortium name="Genoscope - CEA"/>
            <person name="William W."/>
        </authorList>
    </citation>
    <scope>NUCLEOTIDE SEQUENCE</scope>
</reference>
<accession>A0A8J2SW05</accession>
<name>A0A8J2SW05_9STRA</name>
<dbReference type="Proteomes" id="UP000789595">
    <property type="component" value="Unassembled WGS sequence"/>
</dbReference>
<organism evidence="3 4">
    <name type="scientific">Pelagomonas calceolata</name>
    <dbReference type="NCBI Taxonomy" id="35677"/>
    <lineage>
        <taxon>Eukaryota</taxon>
        <taxon>Sar</taxon>
        <taxon>Stramenopiles</taxon>
        <taxon>Ochrophyta</taxon>
        <taxon>Pelagophyceae</taxon>
        <taxon>Pelagomonadales</taxon>
        <taxon>Pelagomonadaceae</taxon>
        <taxon>Pelagomonas</taxon>
    </lineage>
</organism>
<evidence type="ECO:0000313" key="3">
    <source>
        <dbReference type="EMBL" id="CAH0378439.1"/>
    </source>
</evidence>
<sequence length="336" mass="36963">MAEIVAAQNNAPEDIAGQPPRASALELQLQMETETERGAAGVNARARDRLLCETDDAARENESLRREARMLVQEVNDAGSTATGQQADIVDVRGRSDFRADMPTQELARALVGAHAEALTAMRAEARAKSALDVAKIKHKAAQSRVRLLSFECAILAGTVDALRRYLYLRDKVTFAGTHSSLLAFCRHMNQADQYEILDKRRSQHWKLVVQYGPTTLGTARINRCEFASTDWTEATLAYVLAPGFTDALLEEVLATEQTLHKLCKPTKSQLREAYGSEAEHRDPASNDEHKEEDGAAAMDVDDARAEAALRREIAAVRAEREAVDAEIAKLRAAEP</sequence>
<evidence type="ECO:0000256" key="1">
    <source>
        <dbReference type="SAM" id="Coils"/>
    </source>
</evidence>
<feature type="compositionally biased region" description="Basic and acidic residues" evidence="2">
    <location>
        <begin position="278"/>
        <end position="294"/>
    </location>
</feature>
<dbReference type="AlphaFoldDB" id="A0A8J2SW05"/>
<feature type="region of interest" description="Disordered" evidence="2">
    <location>
        <begin position="271"/>
        <end position="300"/>
    </location>
</feature>
<feature type="coiled-coil region" evidence="1">
    <location>
        <begin position="307"/>
        <end position="334"/>
    </location>
</feature>